<dbReference type="PANTHER" id="PTHR43742:SF2">
    <property type="entry name" value="ASSIMILATORY NITRATE REDUCTASE CATALYTIC SUBUNIT"/>
    <property type="match status" value="1"/>
</dbReference>
<dbReference type="EMBL" id="JAAWWK010000001">
    <property type="protein sequence ID" value="NKI15846.1"/>
    <property type="molecule type" value="Genomic_DNA"/>
</dbReference>
<feature type="domain" description="4Fe-4S Mo/W bis-MGD-type" evidence="5">
    <location>
        <begin position="5"/>
        <end position="61"/>
    </location>
</feature>
<keyword evidence="3" id="KW-0408">Iron</keyword>
<dbReference type="InterPro" id="IPR006657">
    <property type="entry name" value="MoPterin_dinucl-bd_dom"/>
</dbReference>
<dbReference type="InterPro" id="IPR009010">
    <property type="entry name" value="Asp_de-COase-like_dom_sf"/>
</dbReference>
<gene>
    <name evidence="6" type="ORF">HCU74_00285</name>
</gene>
<keyword evidence="4" id="KW-0411">Iron-sulfur</keyword>
<dbReference type="Pfam" id="PF00384">
    <property type="entry name" value="Molybdopterin"/>
    <property type="match status" value="1"/>
</dbReference>
<evidence type="ECO:0000256" key="4">
    <source>
        <dbReference type="ARBA" id="ARBA00023014"/>
    </source>
</evidence>
<evidence type="ECO:0000256" key="2">
    <source>
        <dbReference type="ARBA" id="ARBA00022723"/>
    </source>
</evidence>
<dbReference type="InterPro" id="IPR006656">
    <property type="entry name" value="Mopterin_OxRdtase"/>
</dbReference>
<dbReference type="PANTHER" id="PTHR43742">
    <property type="entry name" value="TRIMETHYLAMINE-N-OXIDE REDUCTASE"/>
    <property type="match status" value="1"/>
</dbReference>
<dbReference type="InterPro" id="IPR050612">
    <property type="entry name" value="Prok_Mopterin_Oxidored"/>
</dbReference>
<dbReference type="SUPFAM" id="SSF50692">
    <property type="entry name" value="ADC-like"/>
    <property type="match status" value="1"/>
</dbReference>
<organism evidence="6 7">
    <name type="scientific">Spongiibacter thalassae</name>
    <dbReference type="NCBI Taxonomy" id="2721624"/>
    <lineage>
        <taxon>Bacteria</taxon>
        <taxon>Pseudomonadati</taxon>
        <taxon>Pseudomonadota</taxon>
        <taxon>Gammaproteobacteria</taxon>
        <taxon>Cellvibrionales</taxon>
        <taxon>Spongiibacteraceae</taxon>
        <taxon>Spongiibacter</taxon>
    </lineage>
</organism>
<dbReference type="SUPFAM" id="SSF53706">
    <property type="entry name" value="Formate dehydrogenase/DMSO reductase, domains 1-3"/>
    <property type="match status" value="1"/>
</dbReference>
<dbReference type="RefSeq" id="WP_168448404.1">
    <property type="nucleotide sequence ID" value="NZ_JAAWWK010000001.1"/>
</dbReference>
<evidence type="ECO:0000313" key="6">
    <source>
        <dbReference type="EMBL" id="NKI15846.1"/>
    </source>
</evidence>
<dbReference type="Pfam" id="PF04879">
    <property type="entry name" value="Molybdop_Fe4S4"/>
    <property type="match status" value="1"/>
</dbReference>
<proteinExistence type="inferred from homology"/>
<dbReference type="InterPro" id="IPR006963">
    <property type="entry name" value="Mopterin_OxRdtase_4Fe-4S_dom"/>
</dbReference>
<name>A0ABX1G9L1_9GAMM</name>
<evidence type="ECO:0000256" key="1">
    <source>
        <dbReference type="ARBA" id="ARBA00010312"/>
    </source>
</evidence>
<evidence type="ECO:0000259" key="5">
    <source>
        <dbReference type="PROSITE" id="PS51669"/>
    </source>
</evidence>
<dbReference type="Gene3D" id="3.40.228.10">
    <property type="entry name" value="Dimethylsulfoxide Reductase, domain 2"/>
    <property type="match status" value="1"/>
</dbReference>
<dbReference type="SMART" id="SM00926">
    <property type="entry name" value="Molybdop_Fe4S4"/>
    <property type="match status" value="1"/>
</dbReference>
<dbReference type="Gene3D" id="2.20.25.90">
    <property type="entry name" value="ADC-like domains"/>
    <property type="match status" value="1"/>
</dbReference>
<evidence type="ECO:0000256" key="3">
    <source>
        <dbReference type="ARBA" id="ARBA00023004"/>
    </source>
</evidence>
<reference evidence="6 7" key="1">
    <citation type="submission" date="2020-04" db="EMBL/GenBank/DDBJ databases">
        <authorList>
            <person name="Yoon J."/>
        </authorList>
    </citation>
    <scope>NUCLEOTIDE SEQUENCE [LARGE SCALE GENOMIC DNA]</scope>
    <source>
        <strain evidence="6 7">KMU-166</strain>
    </source>
</reference>
<keyword evidence="7" id="KW-1185">Reference proteome</keyword>
<dbReference type="Gene3D" id="2.40.40.20">
    <property type="match status" value="1"/>
</dbReference>
<protein>
    <submittedName>
        <fullName evidence="6">Molybdopterin-dependent oxidoreductase</fullName>
    </submittedName>
</protein>
<keyword evidence="2" id="KW-0479">Metal-binding</keyword>
<sequence>MENNSRKVPTFCRICEPGCGLLANVENGKVLKLEPDKNHPVHKGFACHKGLTFTQVHNDPDRLDRPLRRLNQRQDDKGDFQAVSWDEAMADIATRIQAIQAKYGDTAVAGFYGNPTAFNSTSTTALPQTLAKLGSRRVFSSATQDCSNKMAGSEAVFGTSLLHPIPDLLHSDYFLCIGGNPKVSHMSFVHTTAPMDKIRDIKKRGGKVVFLNPRNIESSTPATGEVLLIKPDTDVYFLAAVIHHVLAINAVDRLHVEQYGKNVEGLFDFVNRYSPERAAAVTGIDAVDICQVAKDFSQAKAASIHMSTGVNMGRQGTLAYWLLNMLSFITGNLGRKGGNIYSPGFFSISALGKSSVSDHYMDSPLGKIRAISGVLPGNLLADFIDAEHEPIRALIINSGNPLLSMAGESRLRQAFNKLELIVVIDIYRNATGELADYVLPATDWLERADVNSLGLGFQLEPFAQYSDAVVAAKAERKNEWWILARLLHELGMAEMPESDSPKAFSGMERMLSASGLSIAKLKAMPSQTKVLAQTAPASVFEQGVQHDDGRVDCCPAIFAEAIENASRIYDELVVEQSGQLKLINLRTNYMHNSWLQNLPALKRGIHASNPLWMNPRDAALRQLQEGDTVVVSNVNGEITAQLGLDPKLRVGVVAMTHGLGNVQSHGMKVAQASPGVNVNQLLPMGLNSYEKLSNQSHMTGIQVEVRGLA</sequence>
<comment type="caution">
    <text evidence="6">The sequence shown here is derived from an EMBL/GenBank/DDBJ whole genome shotgun (WGS) entry which is preliminary data.</text>
</comment>
<comment type="similarity">
    <text evidence="1">Belongs to the prokaryotic molybdopterin-containing oxidoreductase family.</text>
</comment>
<dbReference type="Pfam" id="PF01568">
    <property type="entry name" value="Molydop_binding"/>
    <property type="match status" value="1"/>
</dbReference>
<accession>A0ABX1G9L1</accession>
<evidence type="ECO:0000313" key="7">
    <source>
        <dbReference type="Proteomes" id="UP000765845"/>
    </source>
</evidence>
<dbReference type="Gene3D" id="3.40.50.740">
    <property type="match status" value="1"/>
</dbReference>
<dbReference type="Proteomes" id="UP000765845">
    <property type="component" value="Unassembled WGS sequence"/>
</dbReference>
<dbReference type="PROSITE" id="PS51669">
    <property type="entry name" value="4FE4S_MOW_BIS_MGD"/>
    <property type="match status" value="1"/>
</dbReference>